<feature type="transmembrane region" description="Helical" evidence="1">
    <location>
        <begin position="424"/>
        <end position="444"/>
    </location>
</feature>
<feature type="transmembrane region" description="Helical" evidence="1">
    <location>
        <begin position="118"/>
        <end position="141"/>
    </location>
</feature>
<organism evidence="2 3">
    <name type="scientific">Mesorhizobium loti R88b</name>
    <dbReference type="NCBI Taxonomy" id="935548"/>
    <lineage>
        <taxon>Bacteria</taxon>
        <taxon>Pseudomonadati</taxon>
        <taxon>Pseudomonadota</taxon>
        <taxon>Alphaproteobacteria</taxon>
        <taxon>Hyphomicrobiales</taxon>
        <taxon>Phyllobacteriaceae</taxon>
        <taxon>Mesorhizobium</taxon>
    </lineage>
</organism>
<dbReference type="RefSeq" id="WP_027030095.1">
    <property type="nucleotide sequence ID" value="NZ_CP033367.1"/>
</dbReference>
<feature type="transmembrane region" description="Helical" evidence="1">
    <location>
        <begin position="352"/>
        <end position="373"/>
    </location>
</feature>
<feature type="transmembrane region" description="Helical" evidence="1">
    <location>
        <begin position="252"/>
        <end position="272"/>
    </location>
</feature>
<evidence type="ECO:0000256" key="1">
    <source>
        <dbReference type="SAM" id="Phobius"/>
    </source>
</evidence>
<feature type="transmembrane region" description="Helical" evidence="1">
    <location>
        <begin position="399"/>
        <end position="418"/>
    </location>
</feature>
<keyword evidence="1" id="KW-0812">Transmembrane</keyword>
<feature type="transmembrane region" description="Helical" evidence="1">
    <location>
        <begin position="153"/>
        <end position="180"/>
    </location>
</feature>
<proteinExistence type="predicted"/>
<evidence type="ECO:0000313" key="2">
    <source>
        <dbReference type="EMBL" id="QKD02796.1"/>
    </source>
</evidence>
<feature type="transmembrane region" description="Helical" evidence="1">
    <location>
        <begin position="465"/>
        <end position="482"/>
    </location>
</feature>
<reference evidence="2 3" key="1">
    <citation type="submission" date="2018-10" db="EMBL/GenBank/DDBJ databases">
        <authorList>
            <person name="Perry B.J."/>
            <person name="Sullivan J.T."/>
            <person name="Murphy R.J.T."/>
            <person name="Ramsay J.P."/>
            <person name="Ronson C.W."/>
        </authorList>
    </citation>
    <scope>NUCLEOTIDE SEQUENCE [LARGE SCALE GENOMIC DNA]</scope>
    <source>
        <strain evidence="2 3">R88b</strain>
    </source>
</reference>
<gene>
    <name evidence="2" type="ORF">EB235_15835</name>
</gene>
<dbReference type="Proteomes" id="UP000503017">
    <property type="component" value="Chromosome"/>
</dbReference>
<feature type="transmembrane region" description="Helical" evidence="1">
    <location>
        <begin position="192"/>
        <end position="212"/>
    </location>
</feature>
<accession>A0A6M7WMW8</accession>
<keyword evidence="1" id="KW-1133">Transmembrane helix</keyword>
<evidence type="ECO:0000313" key="3">
    <source>
        <dbReference type="Proteomes" id="UP000503017"/>
    </source>
</evidence>
<feature type="transmembrane region" description="Helical" evidence="1">
    <location>
        <begin position="72"/>
        <end position="91"/>
    </location>
</feature>
<feature type="transmembrane region" description="Helical" evidence="1">
    <location>
        <begin position="488"/>
        <end position="507"/>
    </location>
</feature>
<feature type="transmembrane region" description="Helical" evidence="1">
    <location>
        <begin position="38"/>
        <end position="60"/>
    </location>
</feature>
<name>A0A6M7WMW8_RHILI</name>
<protein>
    <submittedName>
        <fullName evidence="2">Permease</fullName>
    </submittedName>
</protein>
<feature type="transmembrane region" description="Helical" evidence="1">
    <location>
        <begin position="319"/>
        <end position="340"/>
    </location>
</feature>
<dbReference type="AlphaFoldDB" id="A0A6M7WMW8"/>
<dbReference type="EMBL" id="CP033367">
    <property type="protein sequence ID" value="QKD02796.1"/>
    <property type="molecule type" value="Genomic_DNA"/>
</dbReference>
<keyword evidence="1" id="KW-0472">Membrane</keyword>
<sequence length="512" mass="55263">MSADPATIGWLAAHELRLSWRDWFYLFTAGNKKRSRRLGIFLIVGVLLAHAFALFVIGRFTAADFPVLRANYLLLTSGVLLYFFLMTSQAMEAATRVLYARADLELLHSSPVALRRVFVVRLTMIAISIGTMAMLIASPFINVLAWRQGAQWLAAYGVVFSTGCVAAALAITLTAFLFNVVGPRRTRFAAQFVAAVVGALFVISLQVIAIFTTDTLSQLAVLRDEWVIALSPPEDSLVWWPARAALGDGERLAWVLFCAVALATAAIAIFSWRFVHYTALTANIGESGSIRQGKAASFRLTSPGHALRRKEWTLLLRDPWLISQSLMQLLYMLPPAILLWKSYGHGTDALVLIIPVLVMASGQLAGGLAWLAISGEDAPDLVATAPVTATTIIRAKVEAVLRAIIVVIAPFVLAFAMVSPRHALVLAAGSALAAISATMIQLWFRAQARRAQFHRRQTSSRIATFAEGFSSVGWAGTAALYAGGFTAASVVAGILTLLTLVVTYFAAPKATG</sequence>